<dbReference type="Pfam" id="PF00931">
    <property type="entry name" value="NB-ARC"/>
    <property type="match status" value="1"/>
</dbReference>
<keyword evidence="7" id="KW-1185">Reference proteome</keyword>
<dbReference type="InterPro" id="IPR027417">
    <property type="entry name" value="P-loop_NTPase"/>
</dbReference>
<dbReference type="InterPro" id="IPR050905">
    <property type="entry name" value="Plant_NBS-LRR"/>
</dbReference>
<dbReference type="GO" id="GO:0005524">
    <property type="term" value="F:ATP binding"/>
    <property type="evidence" value="ECO:0007669"/>
    <property type="project" value="UniProtKB-KW"/>
</dbReference>
<gene>
    <name evidence="6" type="ORF">LUZ61_010118</name>
</gene>
<dbReference type="Gene3D" id="1.10.8.430">
    <property type="entry name" value="Helical domain of apoptotic protease-activating factors"/>
    <property type="match status" value="1"/>
</dbReference>
<dbReference type="SUPFAM" id="SSF52058">
    <property type="entry name" value="L domain-like"/>
    <property type="match status" value="1"/>
</dbReference>
<dbReference type="GO" id="GO:0043531">
    <property type="term" value="F:ADP binding"/>
    <property type="evidence" value="ECO:0007669"/>
    <property type="project" value="InterPro"/>
</dbReference>
<evidence type="ECO:0000256" key="3">
    <source>
        <dbReference type="ARBA" id="ARBA00022821"/>
    </source>
</evidence>
<dbReference type="InterPro" id="IPR002182">
    <property type="entry name" value="NB-ARC"/>
</dbReference>
<dbReference type="InterPro" id="IPR036388">
    <property type="entry name" value="WH-like_DNA-bd_sf"/>
</dbReference>
<dbReference type="Gene3D" id="1.10.10.10">
    <property type="entry name" value="Winged helix-like DNA-binding domain superfamily/Winged helix DNA-binding domain"/>
    <property type="match status" value="1"/>
</dbReference>
<dbReference type="AlphaFoldDB" id="A0AAD5ZYP2"/>
<reference evidence="6 7" key="1">
    <citation type="journal article" date="2022" name="Cell">
        <title>Repeat-based holocentromeres influence genome architecture and karyotype evolution.</title>
        <authorList>
            <person name="Hofstatter P.G."/>
            <person name="Thangavel G."/>
            <person name="Lux T."/>
            <person name="Neumann P."/>
            <person name="Vondrak T."/>
            <person name="Novak P."/>
            <person name="Zhang M."/>
            <person name="Costa L."/>
            <person name="Castellani M."/>
            <person name="Scott A."/>
            <person name="Toegelov H."/>
            <person name="Fuchs J."/>
            <person name="Mata-Sucre Y."/>
            <person name="Dias Y."/>
            <person name="Vanzela A.L.L."/>
            <person name="Huettel B."/>
            <person name="Almeida C.C.S."/>
            <person name="Simkova H."/>
            <person name="Souza G."/>
            <person name="Pedrosa-Harand A."/>
            <person name="Macas J."/>
            <person name="Mayer K.F.X."/>
            <person name="Houben A."/>
            <person name="Marques A."/>
        </authorList>
    </citation>
    <scope>NUCLEOTIDE SEQUENCE [LARGE SCALE GENOMIC DNA]</scope>
    <source>
        <strain evidence="6">RhyTen1mFocal</strain>
    </source>
</reference>
<name>A0AAD5ZYP2_9POAL</name>
<proteinExistence type="inferred from homology"/>
<evidence type="ECO:0000256" key="1">
    <source>
        <dbReference type="ARBA" id="ARBA00008894"/>
    </source>
</evidence>
<dbReference type="InterPro" id="IPR042197">
    <property type="entry name" value="Apaf_helical"/>
</dbReference>
<evidence type="ECO:0000256" key="4">
    <source>
        <dbReference type="ARBA" id="ARBA00022840"/>
    </source>
</evidence>
<feature type="domain" description="AAA+ ATPase" evidence="5">
    <location>
        <begin position="175"/>
        <end position="325"/>
    </location>
</feature>
<dbReference type="SUPFAM" id="SSF52540">
    <property type="entry name" value="P-loop containing nucleoside triphosphate hydrolases"/>
    <property type="match status" value="1"/>
</dbReference>
<dbReference type="EMBL" id="JAMRDG010000001">
    <property type="protein sequence ID" value="KAJ3706413.1"/>
    <property type="molecule type" value="Genomic_DNA"/>
</dbReference>
<dbReference type="CDD" id="cd00267">
    <property type="entry name" value="ABC_ATPase"/>
    <property type="match status" value="1"/>
</dbReference>
<accession>A0AAD5ZYP2</accession>
<evidence type="ECO:0000259" key="5">
    <source>
        <dbReference type="SMART" id="SM00382"/>
    </source>
</evidence>
<dbReference type="SMART" id="SM00382">
    <property type="entry name" value="AAA"/>
    <property type="match status" value="1"/>
</dbReference>
<evidence type="ECO:0000313" key="6">
    <source>
        <dbReference type="EMBL" id="KAJ3706413.1"/>
    </source>
</evidence>
<organism evidence="6 7">
    <name type="scientific">Rhynchospora tenuis</name>
    <dbReference type="NCBI Taxonomy" id="198213"/>
    <lineage>
        <taxon>Eukaryota</taxon>
        <taxon>Viridiplantae</taxon>
        <taxon>Streptophyta</taxon>
        <taxon>Embryophyta</taxon>
        <taxon>Tracheophyta</taxon>
        <taxon>Spermatophyta</taxon>
        <taxon>Magnoliopsida</taxon>
        <taxon>Liliopsida</taxon>
        <taxon>Poales</taxon>
        <taxon>Cyperaceae</taxon>
        <taxon>Cyperoideae</taxon>
        <taxon>Rhynchosporeae</taxon>
        <taxon>Rhynchospora</taxon>
    </lineage>
</organism>
<evidence type="ECO:0000313" key="7">
    <source>
        <dbReference type="Proteomes" id="UP001210211"/>
    </source>
</evidence>
<protein>
    <recommendedName>
        <fullName evidence="5">AAA+ ATPase domain-containing protein</fullName>
    </recommendedName>
</protein>
<dbReference type="PANTHER" id="PTHR33463">
    <property type="entry name" value="NB-ARC DOMAIN-CONTAINING PROTEIN-RELATED"/>
    <property type="match status" value="1"/>
</dbReference>
<dbReference type="InterPro" id="IPR032675">
    <property type="entry name" value="LRR_dom_sf"/>
</dbReference>
<evidence type="ECO:0000256" key="2">
    <source>
        <dbReference type="ARBA" id="ARBA00022737"/>
    </source>
</evidence>
<dbReference type="PRINTS" id="PR00364">
    <property type="entry name" value="DISEASERSIST"/>
</dbReference>
<sequence>MSGIDGAGAVAPACQCINSTGLPAIFARETSAFFCIEENWRLYEETVRRLRGVFKSVTIKVTEGTNKLKECDPKVEDWLKEVNEVLQLALGEKYKEPKRCNFLCSCTPNLCHRYLLGRQIMKELERINKLLEEEQKFNEFFYTPQPPPVEEKPQTKAIGLEPILRKLHEYFNDESRSIIGVWGQGGVGKTTLLNAFNNDLKCYRGRFHVVITIDISNSETLDVVGIQRTITERLGLPWCDTDEATRARSLIRALSRKKFVILLDDVQREFQLEDVGIPFPDNGSKIVLASRDQNVCNHMGAPKSLIRMETLDKADSMALFMSNLGTDALHAISSDASIRKYAEKIVRMCEGLPLALTVIGKSVAGLSSPLDWSVAMRAISMDIGDFYGVENMFIKLKYSYERLDATAQKCFLYCTLFPAYSSMKKQLLVDYWMAEDLVPQDKPWKGYSIINRLLSGWLLQRTNSDLEVKLHNVMRELGLWLANEEDNFLIRSGQGLENTPEIKGIKCPKRISLMSNNITALSLSANSNHLETLLLQNNPNFNTLGPGFIRFMSHLRVLDLSNTAIEEFPVLPKGSTSFPLRYLSLGNTPIRRLDESFSVLKELRHLDLSATEHLESTSDSCSKLLKLRVLNLFRSHYGIRDESDLNIDSLKELRFLGIAIHAEDVLKKLKKTDPLARFTNQLSLKHCQDMKSIRVADFNHMEHLEELYIESCDSLGELVADKTKVSRLKMLTLWELPSLHSILVRELTIHGCHKLENISWVASLESLEKLALSNCNGIKQVVIKEWHEIYEGETLNKKLSQGEIQAHHKGEFSKGLVNGNSQHINEHGGNTKQFPKLHSIVLTRLMNLESICKARLFPCLESIRVQSCPKLRRLPIACEDNVPKLRVSGTLDWWNGLEWDAEVMKEHLNDIFIPYVNGS</sequence>
<dbReference type="Proteomes" id="UP001210211">
    <property type="component" value="Unassembled WGS sequence"/>
</dbReference>
<dbReference type="Gene3D" id="3.80.10.10">
    <property type="entry name" value="Ribonuclease Inhibitor"/>
    <property type="match status" value="1"/>
</dbReference>
<keyword evidence="2" id="KW-0677">Repeat</keyword>
<keyword evidence="4" id="KW-0547">Nucleotide-binding</keyword>
<dbReference type="GO" id="GO:0006952">
    <property type="term" value="P:defense response"/>
    <property type="evidence" value="ECO:0007669"/>
    <property type="project" value="UniProtKB-KW"/>
</dbReference>
<keyword evidence="4" id="KW-0067">ATP-binding</keyword>
<keyword evidence="3" id="KW-0611">Plant defense</keyword>
<dbReference type="FunFam" id="3.40.50.300:FF:001091">
    <property type="entry name" value="Probable disease resistance protein At1g61300"/>
    <property type="match status" value="1"/>
</dbReference>
<dbReference type="PANTHER" id="PTHR33463:SF204">
    <property type="entry name" value="NB-ARC DOMAIN-CONTAINING PROTEIN"/>
    <property type="match status" value="1"/>
</dbReference>
<dbReference type="Gene3D" id="3.40.50.300">
    <property type="entry name" value="P-loop containing nucleotide triphosphate hydrolases"/>
    <property type="match status" value="1"/>
</dbReference>
<comment type="caution">
    <text evidence="6">The sequence shown here is derived from an EMBL/GenBank/DDBJ whole genome shotgun (WGS) entry which is preliminary data.</text>
</comment>
<dbReference type="InterPro" id="IPR003593">
    <property type="entry name" value="AAA+_ATPase"/>
</dbReference>
<comment type="similarity">
    <text evidence="1">Belongs to the disease resistance NB-LRR family.</text>
</comment>